<proteinExistence type="predicted"/>
<evidence type="ECO:0000313" key="1">
    <source>
        <dbReference type="Ensembl" id="ENSCPVP00000025534.1"/>
    </source>
</evidence>
<reference evidence="1" key="2">
    <citation type="submission" date="2025-09" db="UniProtKB">
        <authorList>
            <consortium name="Ensembl"/>
        </authorList>
    </citation>
    <scope>IDENTIFICATION</scope>
</reference>
<dbReference type="AlphaFoldDB" id="A0A8U8BUR8"/>
<dbReference type="Proteomes" id="UP000694382">
    <property type="component" value="Unassembled WGS sequence"/>
</dbReference>
<dbReference type="InterPro" id="IPR019322">
    <property type="entry name" value="TIMM29"/>
</dbReference>
<dbReference type="PANTHER" id="PTHR21435">
    <property type="entry name" value="MITOCHONDRIAL IMPORT INNER MEMBRANE TRANSLOCASE SUBUNIT TIM29"/>
    <property type="match status" value="1"/>
</dbReference>
<dbReference type="GO" id="GO:0045039">
    <property type="term" value="P:protein insertion into mitochondrial inner membrane"/>
    <property type="evidence" value="ECO:0007669"/>
    <property type="project" value="TreeGrafter"/>
</dbReference>
<dbReference type="Pfam" id="PF10171">
    <property type="entry name" value="Tim29"/>
    <property type="match status" value="1"/>
</dbReference>
<protein>
    <submittedName>
        <fullName evidence="1">Uncharacterized protein</fullName>
    </submittedName>
</protein>
<organism evidence="1 2">
    <name type="scientific">Geospiza parvula</name>
    <name type="common">Small tree-finch</name>
    <name type="synonym">Camarhynchus parvulus</name>
    <dbReference type="NCBI Taxonomy" id="87175"/>
    <lineage>
        <taxon>Eukaryota</taxon>
        <taxon>Metazoa</taxon>
        <taxon>Chordata</taxon>
        <taxon>Craniata</taxon>
        <taxon>Vertebrata</taxon>
        <taxon>Euteleostomi</taxon>
        <taxon>Archelosauria</taxon>
        <taxon>Archosauria</taxon>
        <taxon>Dinosauria</taxon>
        <taxon>Saurischia</taxon>
        <taxon>Theropoda</taxon>
        <taxon>Coelurosauria</taxon>
        <taxon>Aves</taxon>
        <taxon>Neognathae</taxon>
        <taxon>Neoaves</taxon>
        <taxon>Telluraves</taxon>
        <taxon>Australaves</taxon>
        <taxon>Passeriformes</taxon>
        <taxon>Thraupidae</taxon>
        <taxon>Camarhynchus</taxon>
    </lineage>
</organism>
<dbReference type="GO" id="GO:0042721">
    <property type="term" value="C:TIM22 mitochondrial import inner membrane insertion complex"/>
    <property type="evidence" value="ECO:0007669"/>
    <property type="project" value="InterPro"/>
</dbReference>
<evidence type="ECO:0000313" key="2">
    <source>
        <dbReference type="Proteomes" id="UP000694382"/>
    </source>
</evidence>
<dbReference type="PANTHER" id="PTHR21435:SF1">
    <property type="entry name" value="MITOCHONDRIAL IMPORT INNER MEMBRANE TRANSLOCASE SUBUNIT TIM29"/>
    <property type="match status" value="1"/>
</dbReference>
<keyword evidence="2" id="KW-1185">Reference proteome</keyword>
<name>A0A8U8BUR8_GEOPR</name>
<sequence length="217" mass="23491">GWPRLGSLWLSALLRDYSSSLRDAASSRPAAPRVRPLAGPRLSVFGRPSALAARALRSSHSLGPSVPGARRRALGRSRCTPAAPAAPAGATRARLPARSLRGASAAPACAPELRLVAVAGAEPLGAEAALYRARCPHLRPRPWDRGAFLDLGLLGRWWLLEAALRDCDINEEEFGQLPEPLRRMEPGMLRSERNERLHRERLRAVVLSEADIGEDGE</sequence>
<dbReference type="Ensembl" id="ENSCPVT00000025730.1">
    <property type="protein sequence ID" value="ENSCPVP00000025534.1"/>
    <property type="gene ID" value="ENSCPVG00000018529.1"/>
</dbReference>
<reference evidence="1" key="1">
    <citation type="submission" date="2025-08" db="UniProtKB">
        <authorList>
            <consortium name="Ensembl"/>
        </authorList>
    </citation>
    <scope>IDENTIFICATION</scope>
</reference>
<accession>A0A8U8BUR8</accession>